<evidence type="ECO:0000313" key="2">
    <source>
        <dbReference type="Proteomes" id="UP000293380"/>
    </source>
</evidence>
<gene>
    <name evidence="1" type="ORF">EYY89_14115</name>
</gene>
<accession>A0A4Q9ELD4</accession>
<protein>
    <submittedName>
        <fullName evidence="1">Uncharacterized protein</fullName>
    </submittedName>
</protein>
<sequence>MFSIKDFSEEISRKRSTLYSAMKDCEWSVHAQFLDEKHTDMQAELTMMKERVWNSKKHGPGILLYSSSYLKEHRYTDSHKDFPSNEKSIELAKLIERYWSTLEAELLRDNVAVIIHEYISMDKLFKFHLRYAQKCYKWGELVISDNEDVAFEAFKKASELFDKSMGMVWYKISVDKQTKLLSTRNRSGRKGGIKKSEMYRPIQEKLVELINDLAPEEGWRSKAAAVNVLIEPLWLFIEESKLNVNKHDKKYRMPTTSQVALADTILKSWSTNVDSVKQAFEDTVSRKKRTDQL</sequence>
<proteinExistence type="predicted"/>
<reference evidence="1 2" key="1">
    <citation type="submission" date="2019-02" db="EMBL/GenBank/DDBJ databases">
        <title>Comparative genomic analysis of the Hafnia genus genomes.</title>
        <authorList>
            <person name="Zhiqiu Y."/>
            <person name="Chao Y."/>
            <person name="Yuhui D."/>
            <person name="Di H."/>
            <person name="Bin L."/>
        </authorList>
    </citation>
    <scope>NUCLEOTIDE SEQUENCE [LARGE SCALE GENOMIC DNA]</scope>
    <source>
        <strain evidence="1 2">PCM_1194</strain>
    </source>
</reference>
<organism evidence="1 2">
    <name type="scientific">Hafnia paralvei</name>
    <dbReference type="NCBI Taxonomy" id="546367"/>
    <lineage>
        <taxon>Bacteria</taxon>
        <taxon>Pseudomonadati</taxon>
        <taxon>Pseudomonadota</taxon>
        <taxon>Gammaproteobacteria</taxon>
        <taxon>Enterobacterales</taxon>
        <taxon>Hafniaceae</taxon>
        <taxon>Hafnia</taxon>
    </lineage>
</organism>
<dbReference type="EMBL" id="SITD01000061">
    <property type="protein sequence ID" value="TBM24579.1"/>
    <property type="molecule type" value="Genomic_DNA"/>
</dbReference>
<dbReference type="AlphaFoldDB" id="A0A4Q9ELD4"/>
<dbReference type="Proteomes" id="UP000293380">
    <property type="component" value="Unassembled WGS sequence"/>
</dbReference>
<evidence type="ECO:0000313" key="1">
    <source>
        <dbReference type="EMBL" id="TBM24579.1"/>
    </source>
</evidence>
<comment type="caution">
    <text evidence="1">The sequence shown here is derived from an EMBL/GenBank/DDBJ whole genome shotgun (WGS) entry which is preliminary data.</text>
</comment>
<name>A0A4Q9ELD4_9GAMM</name>
<dbReference type="RefSeq" id="WP_130959945.1">
    <property type="nucleotide sequence ID" value="NZ_SITD01000061.1"/>
</dbReference>